<dbReference type="PROSITE" id="PS51192">
    <property type="entry name" value="HELICASE_ATP_BIND_1"/>
    <property type="match status" value="1"/>
</dbReference>
<dbReference type="Gene3D" id="3.40.50.300">
    <property type="entry name" value="P-loop containing nucleotide triphosphate hydrolases"/>
    <property type="match status" value="2"/>
</dbReference>
<dbReference type="InterPro" id="IPR014001">
    <property type="entry name" value="Helicase_ATP-bd"/>
</dbReference>
<dbReference type="InterPro" id="IPR055367">
    <property type="entry name" value="WH4_Lhr"/>
</dbReference>
<gene>
    <name evidence="12" type="ordered locus">Psta_1597</name>
</gene>
<dbReference type="InterPro" id="IPR011545">
    <property type="entry name" value="DEAD/DEAH_box_helicase_dom"/>
</dbReference>
<dbReference type="GO" id="GO:0005524">
    <property type="term" value="F:ATP binding"/>
    <property type="evidence" value="ECO:0007669"/>
    <property type="project" value="UniProtKB-KW"/>
</dbReference>
<organism evidence="12 13">
    <name type="scientific">Pirellula staleyi (strain ATCC 27377 / DSM 6068 / ICPB 4128)</name>
    <name type="common">Pirella staleyi</name>
    <dbReference type="NCBI Taxonomy" id="530564"/>
    <lineage>
        <taxon>Bacteria</taxon>
        <taxon>Pseudomonadati</taxon>
        <taxon>Planctomycetota</taxon>
        <taxon>Planctomycetia</taxon>
        <taxon>Pirellulales</taxon>
        <taxon>Pirellulaceae</taxon>
        <taxon>Pirellula</taxon>
    </lineage>
</organism>
<evidence type="ECO:0000256" key="4">
    <source>
        <dbReference type="ARBA" id="ARBA00022806"/>
    </source>
</evidence>
<dbReference type="HOGENOM" id="CLU_002025_3_1_0"/>
<keyword evidence="13" id="KW-1185">Reference proteome</keyword>
<keyword evidence="6" id="KW-0238">DNA-binding</keyword>
<dbReference type="eggNOG" id="COG1201">
    <property type="taxonomic scope" value="Bacteria"/>
</dbReference>
<dbReference type="PROSITE" id="PS51194">
    <property type="entry name" value="HELICASE_CTER"/>
    <property type="match status" value="1"/>
</dbReference>
<evidence type="ECO:0000256" key="7">
    <source>
        <dbReference type="ARBA" id="ARBA00023204"/>
    </source>
</evidence>
<name>D2QY58_PIRSD</name>
<evidence type="ECO:0000256" key="8">
    <source>
        <dbReference type="ARBA" id="ARBA00023235"/>
    </source>
</evidence>
<dbReference type="SMART" id="SM00487">
    <property type="entry name" value="DEXDc"/>
    <property type="match status" value="1"/>
</dbReference>
<evidence type="ECO:0000256" key="1">
    <source>
        <dbReference type="ARBA" id="ARBA00022741"/>
    </source>
</evidence>
<dbReference type="STRING" id="530564.Psta_1597"/>
<dbReference type="EMBL" id="CP001848">
    <property type="protein sequence ID" value="ADB16272.1"/>
    <property type="molecule type" value="Genomic_DNA"/>
</dbReference>
<dbReference type="Pfam" id="PF00271">
    <property type="entry name" value="Helicase_C"/>
    <property type="match status" value="1"/>
</dbReference>
<dbReference type="SMART" id="SM00490">
    <property type="entry name" value="HELICc"/>
    <property type="match status" value="1"/>
</dbReference>
<dbReference type="CDD" id="cd17922">
    <property type="entry name" value="DEXHc_LHR-like"/>
    <property type="match status" value="1"/>
</dbReference>
<dbReference type="PANTHER" id="PTHR47962:SF5">
    <property type="entry name" value="ATP-DEPENDENT HELICASE LHR-RELATED"/>
    <property type="match status" value="1"/>
</dbReference>
<proteinExistence type="predicted"/>
<evidence type="ECO:0000256" key="2">
    <source>
        <dbReference type="ARBA" id="ARBA00022763"/>
    </source>
</evidence>
<evidence type="ECO:0000256" key="3">
    <source>
        <dbReference type="ARBA" id="ARBA00022801"/>
    </source>
</evidence>
<dbReference type="CDD" id="cd18796">
    <property type="entry name" value="SF2_C_LHR"/>
    <property type="match status" value="1"/>
</dbReference>
<feature type="domain" description="Helicase C-terminal" evidence="11">
    <location>
        <begin position="281"/>
        <end position="435"/>
    </location>
</feature>
<dbReference type="InterPro" id="IPR001650">
    <property type="entry name" value="Helicase_C-like"/>
</dbReference>
<sequence>MVMEHFTPLVRQWFTARFGQPSDPQTHGWPAIAAGRHTLVAAPTGSGKTLAAFLVCLDKLVRAWQDGTLGQSTQVVYLSPLKALSNDIERNLQQPLAELSELAKQQGLGELPIRVAVRTGDTTQSDRQSMLKHPPHILVTTPESLYLLLTSVKGRGTLTEVETVIVDEIHALARDKRGSHLALSLERLAAHTSKPLQRIGLSATQRPMDAIARFLVGRGVPKPPAVAKPSRRKKKPAAQPLLEAQPYTPDVHIVDVGHVRNLDLAISVPTSELAAVCSNEQWEEVYAQLSSMIQSHRSTLVFVNTRRLAERVSHRLTELLGEEAVASHHGSLSKQIRLDAEQRLKAGKLRAIVATASLEMGIDIGYIDLVCQIGSPRSIATFLQRVGRSGHNLGATPKGRLFPLTRDELLECLALVQAVRRGDLDQIEIPEKPLDILAQQIIAMVAAEDWNEDDLFALITRAEPYHQLPRDEFDKILDMVSNGIKQGRLSGGYVHRDQIHKMLRARRGARIAAITSGGAIPEQGEYRVVVEGEGTFVGTVDEDFAIDSMIGNIFLLGNNSWQIRQIKPGEVVVADVHGAPPTIPHWFGEAPGRTIELSRQLSNLRHDLASQISDQLIDIMSRAQSDGMQCAPEDLAADVMRRCGCDAWGAEQAIRYIAAQKAALGLVPTIDKIVFERFFDESGGMQLVIHAALGSRINRAWGLALRKRFCRSFDFELQAAADDNGVLLSIGPQHSFPIDSLFGMLHPGNAQELLEQAVLAVPMFQIRWRWNATRALAVLRQQGGKRVPPHLQKFRSEDLLATTFPETVGCLENHHGDIVVPDHPLVKQTMHDCLTEAMDIVRWTSILADIKSGKIELVARDTREPSPFAHQMLNARPYAFLDDAGLEERRTRAISTRRSLSIDDYRDLTRLDPAALAQVTREAWPTIRDAEELHDALTHLVLLLPEEAAPHDRLLRSLAKEGRVSSIDYPVVKSDAEPAAAFVPGLGKAWFAAERWPVIRAVYGLTQSDPVVTLPESLEKQYEPADARVELVRGRIQHSGPLTAAALAALLGLPKNQVFAALESVEAEGLVMRGNFTAIPPADSSTTKPDVEWCERRLLSRVHRLTLDGLKRRIEAVPPETYIELLIERQGLGQNAQRQGIEGVRETVLQLAGFESPAGAWEEKLLAARVAGYDPQWLDNLFLGGELIWGRLCPPSRDAASSAAALTRAMPLTILGREDRHWMIHREVTDQPPLVTSTAAEVLRILEMKGALFFGELQRLTQLLTTKLEEALAELSAMGLVSCDTFAAVRHLAGGNVRKNSRTRKATSSGPLGRWSLFPGALEPPAADDIALAWCRLLLRRYGVVFRDLLARESTAPNWGSIIRMFRRLELRGEVRGGRFIAGVAGEQFAEEAVVTRLRDLRDNPTTDWTIISAIDPLNLSGLVTEGPRIPAIHKNAIVIHRGRAVAAKVSGRIEFFAAVDPLLQVEMRRALQLGKRPVGPEKLHVRTGSRRTIMLPDPDSLDSRRRMGW</sequence>
<feature type="domain" description="Helicase ATP-binding" evidence="10">
    <location>
        <begin position="29"/>
        <end position="223"/>
    </location>
</feature>
<dbReference type="InterPro" id="IPR045628">
    <property type="entry name" value="Lhr_WH_dom"/>
</dbReference>
<keyword evidence="8" id="KW-0413">Isomerase</keyword>
<dbReference type="Pfam" id="PF23235">
    <property type="entry name" value="WHD_3rd_Lhr"/>
    <property type="match status" value="1"/>
</dbReference>
<feature type="region of interest" description="Disordered" evidence="9">
    <location>
        <begin position="222"/>
        <end position="241"/>
    </location>
</feature>
<keyword evidence="2" id="KW-0227">DNA damage</keyword>
<dbReference type="GO" id="GO:0016887">
    <property type="term" value="F:ATP hydrolysis activity"/>
    <property type="evidence" value="ECO:0007669"/>
    <property type="project" value="TreeGrafter"/>
</dbReference>
<dbReference type="InterPro" id="IPR013701">
    <property type="entry name" value="Lhr-like_DEAD/DEAH_assoc"/>
</dbReference>
<evidence type="ECO:0000256" key="5">
    <source>
        <dbReference type="ARBA" id="ARBA00022840"/>
    </source>
</evidence>
<dbReference type="InterPro" id="IPR055368">
    <property type="entry name" value="WH3_Lhr"/>
</dbReference>
<keyword evidence="5" id="KW-0067">ATP-binding</keyword>
<evidence type="ECO:0000313" key="13">
    <source>
        <dbReference type="Proteomes" id="UP000001887"/>
    </source>
</evidence>
<evidence type="ECO:0000259" key="10">
    <source>
        <dbReference type="PROSITE" id="PS51192"/>
    </source>
</evidence>
<dbReference type="KEGG" id="psl:Psta_1597"/>
<dbReference type="GO" id="GO:0003677">
    <property type="term" value="F:DNA binding"/>
    <property type="evidence" value="ECO:0007669"/>
    <property type="project" value="UniProtKB-KW"/>
</dbReference>
<protein>
    <submittedName>
        <fullName evidence="12">DEAD/H associated domain protein</fullName>
    </submittedName>
</protein>
<dbReference type="InterPro" id="IPR052511">
    <property type="entry name" value="ATP-dep_Helicase"/>
</dbReference>
<dbReference type="SUPFAM" id="SSF52540">
    <property type="entry name" value="P-loop containing nucleoside triphosphate hydrolases"/>
    <property type="match status" value="1"/>
</dbReference>
<keyword evidence="7" id="KW-0234">DNA repair</keyword>
<keyword evidence="3" id="KW-0378">Hydrolase</keyword>
<dbReference type="OrthoDB" id="9774462at2"/>
<evidence type="ECO:0000256" key="6">
    <source>
        <dbReference type="ARBA" id="ARBA00023125"/>
    </source>
</evidence>
<dbReference type="GO" id="GO:0004386">
    <property type="term" value="F:helicase activity"/>
    <property type="evidence" value="ECO:0007669"/>
    <property type="project" value="UniProtKB-KW"/>
</dbReference>
<reference evidence="12 13" key="1">
    <citation type="journal article" date="2009" name="Stand. Genomic Sci.">
        <title>Complete genome sequence of Pirellula staleyi type strain (ATCC 27377).</title>
        <authorList>
            <person name="Clum A."/>
            <person name="Tindall B.J."/>
            <person name="Sikorski J."/>
            <person name="Ivanova N."/>
            <person name="Mavrommatis K."/>
            <person name="Lucas S."/>
            <person name="Glavina del Rio T."/>
            <person name="Nolan M."/>
            <person name="Chen F."/>
            <person name="Tice H."/>
            <person name="Pitluck S."/>
            <person name="Cheng J.F."/>
            <person name="Chertkov O."/>
            <person name="Brettin T."/>
            <person name="Han C."/>
            <person name="Detter J.C."/>
            <person name="Kuske C."/>
            <person name="Bruce D."/>
            <person name="Goodwin L."/>
            <person name="Ovchinikova G."/>
            <person name="Pati A."/>
            <person name="Mikhailova N."/>
            <person name="Chen A."/>
            <person name="Palaniappan K."/>
            <person name="Land M."/>
            <person name="Hauser L."/>
            <person name="Chang Y.J."/>
            <person name="Jeffries C.D."/>
            <person name="Chain P."/>
            <person name="Rohde M."/>
            <person name="Goker M."/>
            <person name="Bristow J."/>
            <person name="Eisen J.A."/>
            <person name="Markowitz V."/>
            <person name="Hugenholtz P."/>
            <person name="Kyrpides N.C."/>
            <person name="Klenk H.P."/>
            <person name="Lapidus A."/>
        </authorList>
    </citation>
    <scope>NUCLEOTIDE SEQUENCE [LARGE SCALE GENOMIC DNA]</scope>
    <source>
        <strain evidence="13">ATCC 27377 / DSM 6068 / ICPB 4128</strain>
    </source>
</reference>
<dbReference type="GO" id="GO:0006281">
    <property type="term" value="P:DNA repair"/>
    <property type="evidence" value="ECO:0007669"/>
    <property type="project" value="UniProtKB-KW"/>
</dbReference>
<accession>D2QY58</accession>
<evidence type="ECO:0000259" key="11">
    <source>
        <dbReference type="PROSITE" id="PS51194"/>
    </source>
</evidence>
<dbReference type="InterPro" id="IPR027417">
    <property type="entry name" value="P-loop_NTPase"/>
</dbReference>
<evidence type="ECO:0000313" key="12">
    <source>
        <dbReference type="EMBL" id="ADB16272.1"/>
    </source>
</evidence>
<keyword evidence="4" id="KW-0347">Helicase</keyword>
<dbReference type="Pfam" id="PF19306">
    <property type="entry name" value="WHD_Lhr"/>
    <property type="match status" value="1"/>
</dbReference>
<dbReference type="Pfam" id="PF08494">
    <property type="entry name" value="DEAD_assoc"/>
    <property type="match status" value="1"/>
</dbReference>
<dbReference type="PANTHER" id="PTHR47962">
    <property type="entry name" value="ATP-DEPENDENT HELICASE LHR-RELATED-RELATED"/>
    <property type="match status" value="1"/>
</dbReference>
<dbReference type="Proteomes" id="UP000001887">
    <property type="component" value="Chromosome"/>
</dbReference>
<keyword evidence="1" id="KW-0547">Nucleotide-binding</keyword>
<dbReference type="Pfam" id="PF00270">
    <property type="entry name" value="DEAD"/>
    <property type="match status" value="1"/>
</dbReference>
<dbReference type="Pfam" id="PF23234">
    <property type="entry name" value="WHD_4th_Lhr"/>
    <property type="match status" value="1"/>
</dbReference>
<evidence type="ECO:0000256" key="9">
    <source>
        <dbReference type="SAM" id="MobiDB-lite"/>
    </source>
</evidence>